<reference evidence="1" key="1">
    <citation type="submission" date="2021-02" db="EMBL/GenBank/DDBJ databases">
        <authorList>
            <person name="Nowell W R."/>
        </authorList>
    </citation>
    <scope>NUCLEOTIDE SEQUENCE</scope>
</reference>
<evidence type="ECO:0000313" key="2">
    <source>
        <dbReference type="Proteomes" id="UP000676336"/>
    </source>
</evidence>
<proteinExistence type="predicted"/>
<organism evidence="1 2">
    <name type="scientific">Rotaria magnacalcarata</name>
    <dbReference type="NCBI Taxonomy" id="392030"/>
    <lineage>
        <taxon>Eukaryota</taxon>
        <taxon>Metazoa</taxon>
        <taxon>Spiralia</taxon>
        <taxon>Gnathifera</taxon>
        <taxon>Rotifera</taxon>
        <taxon>Eurotatoria</taxon>
        <taxon>Bdelloidea</taxon>
        <taxon>Philodinida</taxon>
        <taxon>Philodinidae</taxon>
        <taxon>Rotaria</taxon>
    </lineage>
</organism>
<sequence length="72" mass="7791">LHTGDEVTDNNDFIFTDFTSIANDLSTNLDTVLVGLRNAAEASVINSEANPVTIKSEASTKENFQFQPSTTI</sequence>
<name>A0A8S3ASW4_9BILA</name>
<evidence type="ECO:0000313" key="1">
    <source>
        <dbReference type="EMBL" id="CAF4758977.1"/>
    </source>
</evidence>
<accession>A0A8S3ASW4</accession>
<feature type="non-terminal residue" evidence="1">
    <location>
        <position position="1"/>
    </location>
</feature>
<dbReference type="AlphaFoldDB" id="A0A8S3ASW4"/>
<dbReference type="EMBL" id="CAJOBI010139007">
    <property type="protein sequence ID" value="CAF4758977.1"/>
    <property type="molecule type" value="Genomic_DNA"/>
</dbReference>
<gene>
    <name evidence="1" type="ORF">SMN809_LOCUS45464</name>
</gene>
<protein>
    <submittedName>
        <fullName evidence="1">Uncharacterized protein</fullName>
    </submittedName>
</protein>
<dbReference type="Proteomes" id="UP000676336">
    <property type="component" value="Unassembled WGS sequence"/>
</dbReference>
<feature type="non-terminal residue" evidence="1">
    <location>
        <position position="72"/>
    </location>
</feature>
<comment type="caution">
    <text evidence="1">The sequence shown here is derived from an EMBL/GenBank/DDBJ whole genome shotgun (WGS) entry which is preliminary data.</text>
</comment>